<keyword evidence="1" id="KW-0812">Transmembrane</keyword>
<sequence>MSEQSGTLGGRLDALRADPRHRRLAAVGAVVVGLAIVPVHWLGFVLGGALVALTQPSLGRGLLAGLGFGILSWLVFALWLAGTGNLGLFLGMGQVFAVSTAIPLVGSLLGALARGIR</sequence>
<evidence type="ECO:0000313" key="3">
    <source>
        <dbReference type="Proteomes" id="UP000199076"/>
    </source>
</evidence>
<organism evidence="2 3">
    <name type="scientific">Halorientalis regularis</name>
    <dbReference type="NCBI Taxonomy" id="660518"/>
    <lineage>
        <taxon>Archaea</taxon>
        <taxon>Methanobacteriati</taxon>
        <taxon>Methanobacteriota</taxon>
        <taxon>Stenosarchaea group</taxon>
        <taxon>Halobacteria</taxon>
        <taxon>Halobacteriales</taxon>
        <taxon>Haloarculaceae</taxon>
        <taxon>Halorientalis</taxon>
    </lineage>
</organism>
<keyword evidence="1" id="KW-1133">Transmembrane helix</keyword>
<gene>
    <name evidence="2" type="ORF">SAMN05216218_105122</name>
</gene>
<feature type="transmembrane region" description="Helical" evidence="1">
    <location>
        <begin position="88"/>
        <end position="113"/>
    </location>
</feature>
<dbReference type="Proteomes" id="UP000199076">
    <property type="component" value="Unassembled WGS sequence"/>
</dbReference>
<dbReference type="STRING" id="660518.SAMN05216218_105122"/>
<dbReference type="EMBL" id="FNBK01000005">
    <property type="protein sequence ID" value="SDF30579.1"/>
    <property type="molecule type" value="Genomic_DNA"/>
</dbReference>
<evidence type="ECO:0000256" key="1">
    <source>
        <dbReference type="SAM" id="Phobius"/>
    </source>
</evidence>
<keyword evidence="3" id="KW-1185">Reference proteome</keyword>
<reference evidence="3" key="1">
    <citation type="submission" date="2016-10" db="EMBL/GenBank/DDBJ databases">
        <authorList>
            <person name="Varghese N."/>
            <person name="Submissions S."/>
        </authorList>
    </citation>
    <scope>NUCLEOTIDE SEQUENCE [LARGE SCALE GENOMIC DNA]</scope>
    <source>
        <strain evidence="3">IBRC-M 10760</strain>
    </source>
</reference>
<dbReference type="RefSeq" id="WP_092690373.1">
    <property type="nucleotide sequence ID" value="NZ_FNBK01000005.1"/>
</dbReference>
<dbReference type="AlphaFoldDB" id="A0A1G7K194"/>
<accession>A0A1G7K194</accession>
<name>A0A1G7K194_9EURY</name>
<proteinExistence type="predicted"/>
<feature type="transmembrane region" description="Helical" evidence="1">
    <location>
        <begin position="62"/>
        <end position="82"/>
    </location>
</feature>
<evidence type="ECO:0000313" key="2">
    <source>
        <dbReference type="EMBL" id="SDF30579.1"/>
    </source>
</evidence>
<protein>
    <submittedName>
        <fullName evidence="2">Uncharacterized protein</fullName>
    </submittedName>
</protein>
<keyword evidence="1" id="KW-0472">Membrane</keyword>
<dbReference type="OrthoDB" id="271677at2157"/>
<feature type="transmembrane region" description="Helical" evidence="1">
    <location>
        <begin position="24"/>
        <end position="50"/>
    </location>
</feature>